<protein>
    <recommendedName>
        <fullName evidence="3">DUF4143 domain-containing protein</fullName>
    </recommendedName>
</protein>
<evidence type="ECO:0000313" key="1">
    <source>
        <dbReference type="EMBL" id="MFB9785585.1"/>
    </source>
</evidence>
<name>A0ABV5XSX8_9NOCA</name>
<proteinExistence type="predicted"/>
<accession>A0ABV5XSX8</accession>
<organism evidence="1 2">
    <name type="scientific">Rhodococcus baikonurensis</name>
    <dbReference type="NCBI Taxonomy" id="172041"/>
    <lineage>
        <taxon>Bacteria</taxon>
        <taxon>Bacillati</taxon>
        <taxon>Actinomycetota</taxon>
        <taxon>Actinomycetes</taxon>
        <taxon>Mycobacteriales</taxon>
        <taxon>Nocardiaceae</taxon>
        <taxon>Rhodococcus</taxon>
        <taxon>Rhodococcus erythropolis group</taxon>
    </lineage>
</organism>
<evidence type="ECO:0008006" key="3">
    <source>
        <dbReference type="Google" id="ProtNLM"/>
    </source>
</evidence>
<sequence length="213" mass="23960">MDRLGKERPLFHSESDFQLALATVMADEVEQVRLEKKVAVSERVGGRSRLAVDVLGRLGGRQIALELKYPKKRLLADVDGEVFELSSSGAPDLDTAAIWRDAQRVERLILDGSVEAGASLTLTNYPFWSERNSTVRSQAHEFRLWEGRRVEPGSLQWQLKNDRVGESLGFESGYRCSWRDYGGTQSFGLRYLLLQPSLRRQTSGGLISDLHGH</sequence>
<evidence type="ECO:0000313" key="2">
    <source>
        <dbReference type="Proteomes" id="UP001589587"/>
    </source>
</evidence>
<dbReference type="EMBL" id="JBHMAS010000166">
    <property type="protein sequence ID" value="MFB9785585.1"/>
    <property type="molecule type" value="Genomic_DNA"/>
</dbReference>
<gene>
    <name evidence="1" type="ORF">ACFFQ6_38480</name>
</gene>
<comment type="caution">
    <text evidence="1">The sequence shown here is derived from an EMBL/GenBank/DDBJ whole genome shotgun (WGS) entry which is preliminary data.</text>
</comment>
<reference evidence="1 2" key="1">
    <citation type="submission" date="2024-09" db="EMBL/GenBank/DDBJ databases">
        <authorList>
            <person name="Sun Q."/>
            <person name="Mori K."/>
        </authorList>
    </citation>
    <scope>NUCLEOTIDE SEQUENCE [LARGE SCALE GENOMIC DNA]</scope>
    <source>
        <strain evidence="1 2">JCM 11411</strain>
    </source>
</reference>
<dbReference type="Proteomes" id="UP001589587">
    <property type="component" value="Unassembled WGS sequence"/>
</dbReference>
<keyword evidence="2" id="KW-1185">Reference proteome</keyword>